<dbReference type="AlphaFoldDB" id="A0A5C4VH87"/>
<keyword evidence="2" id="KW-1185">Reference proteome</keyword>
<name>A0A5C4VH87_9ACTN</name>
<dbReference type="RefSeq" id="WP_139636257.1">
    <property type="nucleotide sequence ID" value="NZ_VDLX02000022.1"/>
</dbReference>
<proteinExistence type="predicted"/>
<evidence type="ECO:0000313" key="2">
    <source>
        <dbReference type="Proteomes" id="UP000312512"/>
    </source>
</evidence>
<dbReference type="OrthoDB" id="530515at2"/>
<evidence type="ECO:0000313" key="1">
    <source>
        <dbReference type="EMBL" id="KAB8188989.1"/>
    </source>
</evidence>
<protein>
    <recommendedName>
        <fullName evidence="3">PH domain-containing protein</fullName>
    </recommendedName>
</protein>
<organism evidence="1 2">
    <name type="scientific">Nonomuraea phyllanthi</name>
    <dbReference type="NCBI Taxonomy" id="2219224"/>
    <lineage>
        <taxon>Bacteria</taxon>
        <taxon>Bacillati</taxon>
        <taxon>Actinomycetota</taxon>
        <taxon>Actinomycetes</taxon>
        <taxon>Streptosporangiales</taxon>
        <taxon>Streptosporangiaceae</taxon>
        <taxon>Nonomuraea</taxon>
    </lineage>
</organism>
<reference evidence="1 2" key="1">
    <citation type="submission" date="2019-10" db="EMBL/GenBank/DDBJ databases">
        <title>Nonomuraea sp. nov., isolated from Phyllanthus amarus.</title>
        <authorList>
            <person name="Klykleung N."/>
            <person name="Tanasupawat S."/>
        </authorList>
    </citation>
    <scope>NUCLEOTIDE SEQUENCE [LARGE SCALE GENOMIC DNA]</scope>
    <source>
        <strain evidence="1 2">PA1-10</strain>
    </source>
</reference>
<evidence type="ECO:0008006" key="3">
    <source>
        <dbReference type="Google" id="ProtNLM"/>
    </source>
</evidence>
<dbReference type="Proteomes" id="UP000312512">
    <property type="component" value="Unassembled WGS sequence"/>
</dbReference>
<accession>A0A5C4VH87</accession>
<sequence>MMRIEIHQETLTVRFPSWTRLFTRAGAVTVPLAMISEVHLLDRPLAAATGTHYGLLVSGVVKIGTWTSLTGVRRLVAARREVSGLRIVLKDRVSNHDELILSVPDAERLQRRLIAVTA</sequence>
<dbReference type="EMBL" id="VDLX02000022">
    <property type="protein sequence ID" value="KAB8188989.1"/>
    <property type="molecule type" value="Genomic_DNA"/>
</dbReference>
<comment type="caution">
    <text evidence="1">The sequence shown here is derived from an EMBL/GenBank/DDBJ whole genome shotgun (WGS) entry which is preliminary data.</text>
</comment>
<gene>
    <name evidence="1" type="ORF">FH608_041650</name>
</gene>